<dbReference type="Proteomes" id="UP000035860">
    <property type="component" value="Unassembled WGS sequence"/>
</dbReference>
<dbReference type="EMBL" id="AOMT01000031">
    <property type="protein sequence ID" value="KDN24577.1"/>
    <property type="molecule type" value="Genomic_DNA"/>
</dbReference>
<comment type="catalytic activity">
    <reaction evidence="6 7">
        <text>cytidine(34) in tRNA(Ile2) + L-lysine + ATP = lysidine(34) in tRNA(Ile2) + AMP + diphosphate + H(+)</text>
        <dbReference type="Rhea" id="RHEA:43744"/>
        <dbReference type="Rhea" id="RHEA-COMP:10625"/>
        <dbReference type="Rhea" id="RHEA-COMP:10670"/>
        <dbReference type="ChEBI" id="CHEBI:15378"/>
        <dbReference type="ChEBI" id="CHEBI:30616"/>
        <dbReference type="ChEBI" id="CHEBI:32551"/>
        <dbReference type="ChEBI" id="CHEBI:33019"/>
        <dbReference type="ChEBI" id="CHEBI:82748"/>
        <dbReference type="ChEBI" id="CHEBI:83665"/>
        <dbReference type="ChEBI" id="CHEBI:456215"/>
        <dbReference type="EC" id="6.3.4.19"/>
    </reaction>
</comment>
<evidence type="ECO:0000256" key="2">
    <source>
        <dbReference type="ARBA" id="ARBA00022598"/>
    </source>
</evidence>
<dbReference type="InterPro" id="IPR011063">
    <property type="entry name" value="TilS/TtcA_N"/>
</dbReference>
<keyword evidence="4 7" id="KW-0547">Nucleotide-binding</keyword>
<evidence type="ECO:0000256" key="6">
    <source>
        <dbReference type="ARBA" id="ARBA00048539"/>
    </source>
</evidence>
<dbReference type="SUPFAM" id="SSF82829">
    <property type="entry name" value="MesJ substrate recognition domain-like"/>
    <property type="match status" value="1"/>
</dbReference>
<dbReference type="OrthoDB" id="9807403at2"/>
<comment type="caution">
    <text evidence="10">The sequence shown here is derived from an EMBL/GenBank/DDBJ whole genome shotgun (WGS) entry which is preliminary data.</text>
</comment>
<proteinExistence type="inferred from homology"/>
<evidence type="ECO:0000256" key="7">
    <source>
        <dbReference type="HAMAP-Rule" id="MF_01161"/>
    </source>
</evidence>
<dbReference type="CDD" id="cd01992">
    <property type="entry name" value="TilS_N"/>
    <property type="match status" value="1"/>
</dbReference>
<dbReference type="InterPro" id="IPR014729">
    <property type="entry name" value="Rossmann-like_a/b/a_fold"/>
</dbReference>
<evidence type="ECO:0000256" key="4">
    <source>
        <dbReference type="ARBA" id="ARBA00022741"/>
    </source>
</evidence>
<protein>
    <recommendedName>
        <fullName evidence="7">tRNA(Ile)-lysidine synthase</fullName>
        <ecNumber evidence="7">6.3.4.19</ecNumber>
    </recommendedName>
    <alternativeName>
        <fullName evidence="7">tRNA(Ile)-2-lysyl-cytidine synthase</fullName>
    </alternativeName>
    <alternativeName>
        <fullName evidence="7">tRNA(Ile)-lysidine synthetase</fullName>
    </alternativeName>
</protein>
<dbReference type="GO" id="GO:0005524">
    <property type="term" value="F:ATP binding"/>
    <property type="evidence" value="ECO:0007669"/>
    <property type="project" value="UniProtKB-UniRule"/>
</dbReference>
<evidence type="ECO:0000256" key="3">
    <source>
        <dbReference type="ARBA" id="ARBA00022694"/>
    </source>
</evidence>
<keyword evidence="5 7" id="KW-0067">ATP-binding</keyword>
<dbReference type="EC" id="6.3.4.19" evidence="7"/>
<sequence>MLNTLTQAFNHQAQKLANRTLYLACSGGRDSLSLAYGCYLLHQAGRIEQLPILLHVHHGWQKVNDDWAQAVATWADQFGFDCRILPIKLPKNSETHAREARYTALMSVMNDGDVLMLGHHQHDQAETMLMRLVNGSGVSGLAAMRQWQQMGDKRIQLWRPLLGVSRDDISRFADEHHLPYVDDPTNIDDDHARGKLRNHILPRLGELNPKAVQNITRTALLLAQASDIIDELIDEKLADVTDCLTQSAYYQVLDINQLLALSLAVQSALTHRWLGLSEPIPPPKRLVDDVLYLAHRTDGDHQTQLLWQGRLNYVICRYQSKLYRHQEDAWACLMAQNYPNVIYHDDKIILKSHKGLSIVWQISRQFANVSAERVLRQTKVNINHKQLHGKKLAQTLGIPTWLRSNLWIIKSDNRPVLLITVGRAWRLVGADTDIENIGAYFA</sequence>
<dbReference type="InterPro" id="IPR015262">
    <property type="entry name" value="tRNA_Ile_lys_synt_subst-bd"/>
</dbReference>
<evidence type="ECO:0000256" key="1">
    <source>
        <dbReference type="ARBA" id="ARBA00022490"/>
    </source>
</evidence>
<dbReference type="HAMAP" id="MF_01161">
    <property type="entry name" value="tRNA_Ile_lys_synt"/>
    <property type="match status" value="1"/>
</dbReference>
<dbReference type="eggNOG" id="COG0037">
    <property type="taxonomic scope" value="Bacteria"/>
</dbReference>
<dbReference type="GO" id="GO:0006400">
    <property type="term" value="P:tRNA modification"/>
    <property type="evidence" value="ECO:0007669"/>
    <property type="project" value="UniProtKB-UniRule"/>
</dbReference>
<evidence type="ECO:0000313" key="11">
    <source>
        <dbReference type="Proteomes" id="UP000035860"/>
    </source>
</evidence>
<dbReference type="SUPFAM" id="SSF52402">
    <property type="entry name" value="Adenine nucleotide alpha hydrolases-like"/>
    <property type="match status" value="1"/>
</dbReference>
<comment type="domain">
    <text evidence="7">The N-terminal region contains the highly conserved SGGXDS motif, predicted to be a P-loop motif involved in ATP binding.</text>
</comment>
<dbReference type="InterPro" id="IPR012094">
    <property type="entry name" value="tRNA_Ile_lys_synt"/>
</dbReference>
<evidence type="ECO:0000313" key="10">
    <source>
        <dbReference type="EMBL" id="KDN24577.1"/>
    </source>
</evidence>
<accession>A0A066UFB7</accession>
<evidence type="ECO:0000256" key="5">
    <source>
        <dbReference type="ARBA" id="ARBA00022840"/>
    </source>
</evidence>
<evidence type="ECO:0000259" key="9">
    <source>
        <dbReference type="Pfam" id="PF09179"/>
    </source>
</evidence>
<comment type="subcellular location">
    <subcellularLocation>
        <location evidence="7">Cytoplasm</location>
    </subcellularLocation>
</comment>
<keyword evidence="2 7" id="KW-0436">Ligase</keyword>
<evidence type="ECO:0000259" key="8">
    <source>
        <dbReference type="Pfam" id="PF01171"/>
    </source>
</evidence>
<name>A0A066UFB7_9GAMM</name>
<comment type="function">
    <text evidence="7">Ligates lysine onto the cytidine present at position 34 of the AUA codon-specific tRNA(Ile) that contains the anticodon CAU, in an ATP-dependent manner. Cytidine is converted to lysidine, thus changing the amino acid specificity of the tRNA from methionine to isoleucine.</text>
</comment>
<feature type="domain" description="tRNA(Ile)-lysidine/2-thiocytidine synthase N-terminal" evidence="8">
    <location>
        <begin position="22"/>
        <end position="198"/>
    </location>
</feature>
<keyword evidence="3 7" id="KW-0819">tRNA processing</keyword>
<reference evidence="10 11" key="1">
    <citation type="journal article" date="2014" name="Genome Announc.">
        <title>Draft Genome Sequence of Moraxella bovoculi Strain 237T (ATCC BAA-1259T) Isolated from a Calf with Infectious Bovine Keratoconjunctivitis.</title>
        <authorList>
            <person name="Calcutt M.J."/>
            <person name="Foecking M.F."/>
            <person name="Martin N.T."/>
            <person name="Mhlanga-Mutangadura T."/>
            <person name="Reilly T.J."/>
        </authorList>
    </citation>
    <scope>NUCLEOTIDE SEQUENCE [LARGE SCALE GENOMIC DNA]</scope>
    <source>
        <strain evidence="10 11">237</strain>
    </source>
</reference>
<dbReference type="PANTHER" id="PTHR43033">
    <property type="entry name" value="TRNA(ILE)-LYSIDINE SYNTHASE-RELATED"/>
    <property type="match status" value="1"/>
</dbReference>
<comment type="similarity">
    <text evidence="7">Belongs to the tRNA(Ile)-lysidine synthase family.</text>
</comment>
<dbReference type="NCBIfam" id="TIGR02432">
    <property type="entry name" value="lysidine_TilS_N"/>
    <property type="match status" value="1"/>
</dbReference>
<organism evidence="10 11">
    <name type="scientific">Moraxella bovoculi 237</name>
    <dbReference type="NCBI Taxonomy" id="743974"/>
    <lineage>
        <taxon>Bacteria</taxon>
        <taxon>Pseudomonadati</taxon>
        <taxon>Pseudomonadota</taxon>
        <taxon>Gammaproteobacteria</taxon>
        <taxon>Moraxellales</taxon>
        <taxon>Moraxellaceae</taxon>
        <taxon>Moraxella</taxon>
    </lineage>
</organism>
<gene>
    <name evidence="7" type="primary">tilS</name>
    <name evidence="10" type="ORF">MBO_08362</name>
</gene>
<feature type="domain" description="tRNA(Ile)-lysidine synthase substrate-binding" evidence="9">
    <location>
        <begin position="253"/>
        <end position="323"/>
    </location>
</feature>
<dbReference type="Gene3D" id="3.40.50.620">
    <property type="entry name" value="HUPs"/>
    <property type="match status" value="1"/>
</dbReference>
<dbReference type="PANTHER" id="PTHR43033:SF1">
    <property type="entry name" value="TRNA(ILE)-LYSIDINE SYNTHASE-RELATED"/>
    <property type="match status" value="1"/>
</dbReference>
<keyword evidence="1 7" id="KW-0963">Cytoplasm</keyword>
<dbReference type="RefSeq" id="WP_052585402.1">
    <property type="nucleotide sequence ID" value="NZ_AOMT01000031.1"/>
</dbReference>
<keyword evidence="11" id="KW-1185">Reference proteome</keyword>
<dbReference type="InterPro" id="IPR012795">
    <property type="entry name" value="tRNA_Ile_lys_synt_N"/>
</dbReference>
<feature type="binding site" evidence="7">
    <location>
        <begin position="26"/>
        <end position="31"/>
    </location>
    <ligand>
        <name>ATP</name>
        <dbReference type="ChEBI" id="CHEBI:30616"/>
    </ligand>
</feature>
<dbReference type="Pfam" id="PF09179">
    <property type="entry name" value="TilS"/>
    <property type="match status" value="1"/>
</dbReference>
<dbReference type="GO" id="GO:0032267">
    <property type="term" value="F:tRNA(Ile)-lysidine synthase activity"/>
    <property type="evidence" value="ECO:0007669"/>
    <property type="project" value="UniProtKB-EC"/>
</dbReference>
<dbReference type="Pfam" id="PF01171">
    <property type="entry name" value="ATP_bind_3"/>
    <property type="match status" value="1"/>
</dbReference>
<dbReference type="AlphaFoldDB" id="A0A066UFB7"/>
<dbReference type="GO" id="GO:0005737">
    <property type="term" value="C:cytoplasm"/>
    <property type="evidence" value="ECO:0007669"/>
    <property type="project" value="UniProtKB-SubCell"/>
</dbReference>
<dbReference type="Gene3D" id="1.20.59.20">
    <property type="match status" value="1"/>
</dbReference>